<feature type="domain" description="Alanyl-transfer RNA synthetases family profile" evidence="14">
    <location>
        <begin position="75"/>
        <end position="837"/>
    </location>
</feature>
<dbReference type="GO" id="GO:0070143">
    <property type="term" value="P:mitochondrial alanyl-tRNA aminoacylation"/>
    <property type="evidence" value="ECO:0007669"/>
    <property type="project" value="UniProtKB-UniRule"/>
</dbReference>
<feature type="region of interest" description="Disordered" evidence="13">
    <location>
        <begin position="1"/>
        <end position="22"/>
    </location>
</feature>
<protein>
    <recommendedName>
        <fullName evidence="12">Alanine--tRNA ligase</fullName>
        <ecNumber evidence="12">6.1.1.7</ecNumber>
    </recommendedName>
    <alternativeName>
        <fullName evidence="12">Alanyl-tRNA synthetase</fullName>
        <shortName evidence="12">AlaRS</shortName>
    </alternativeName>
</protein>
<accession>A0A7S3TDJ3</accession>
<feature type="binding site" evidence="12">
    <location>
        <position position="674"/>
    </location>
    <ligand>
        <name>Zn(2+)</name>
        <dbReference type="ChEBI" id="CHEBI:29105"/>
    </ligand>
</feature>
<dbReference type="EMBL" id="HBIQ01078384">
    <property type="protein sequence ID" value="CAE0581288.1"/>
    <property type="molecule type" value="Transcribed_RNA"/>
</dbReference>
<dbReference type="InterPro" id="IPR050058">
    <property type="entry name" value="Ala-tRNA_ligase"/>
</dbReference>
<feature type="binding site" evidence="12">
    <location>
        <position position="794"/>
    </location>
    <ligand>
        <name>Zn(2+)</name>
        <dbReference type="ChEBI" id="CHEBI:29105"/>
    </ligand>
</feature>
<dbReference type="InterPro" id="IPR012947">
    <property type="entry name" value="tRNA_SAD"/>
</dbReference>
<dbReference type="InterPro" id="IPR018162">
    <property type="entry name" value="Ala-tRNA-ligase_IIc_anticod-bd"/>
</dbReference>
<dbReference type="HAMAP" id="MF_00036_B">
    <property type="entry name" value="Ala_tRNA_synth_B"/>
    <property type="match status" value="1"/>
</dbReference>
<comment type="catalytic activity">
    <reaction evidence="11 12">
        <text>tRNA(Ala) + L-alanine + ATP = L-alanyl-tRNA(Ala) + AMP + diphosphate</text>
        <dbReference type="Rhea" id="RHEA:12540"/>
        <dbReference type="Rhea" id="RHEA-COMP:9657"/>
        <dbReference type="Rhea" id="RHEA-COMP:9923"/>
        <dbReference type="ChEBI" id="CHEBI:30616"/>
        <dbReference type="ChEBI" id="CHEBI:33019"/>
        <dbReference type="ChEBI" id="CHEBI:57972"/>
        <dbReference type="ChEBI" id="CHEBI:78442"/>
        <dbReference type="ChEBI" id="CHEBI:78497"/>
        <dbReference type="ChEBI" id="CHEBI:456215"/>
        <dbReference type="EC" id="6.1.1.7"/>
    </reaction>
</comment>
<dbReference type="SUPFAM" id="SSF55186">
    <property type="entry name" value="ThrRS/AlaRS common domain"/>
    <property type="match status" value="1"/>
</dbReference>
<comment type="cofactor">
    <cofactor evidence="12">
        <name>Zn(2+)</name>
        <dbReference type="ChEBI" id="CHEBI:29105"/>
    </cofactor>
    <text evidence="12">Binds 1 zinc ion per subunit.</text>
</comment>
<evidence type="ECO:0000256" key="1">
    <source>
        <dbReference type="ARBA" id="ARBA00008429"/>
    </source>
</evidence>
<dbReference type="Gene3D" id="3.30.930.10">
    <property type="entry name" value="Bira Bifunctional Protein, Domain 2"/>
    <property type="match status" value="1"/>
</dbReference>
<dbReference type="Pfam" id="PF07973">
    <property type="entry name" value="tRNA_SAD"/>
    <property type="match status" value="1"/>
</dbReference>
<dbReference type="InterPro" id="IPR045864">
    <property type="entry name" value="aa-tRNA-synth_II/BPL/LPL"/>
</dbReference>
<dbReference type="InterPro" id="IPR009000">
    <property type="entry name" value="Transl_B-barrel_sf"/>
</dbReference>
<evidence type="ECO:0000256" key="8">
    <source>
        <dbReference type="ARBA" id="ARBA00022884"/>
    </source>
</evidence>
<dbReference type="SMART" id="SM00863">
    <property type="entry name" value="tRNA_SAD"/>
    <property type="match status" value="1"/>
</dbReference>
<dbReference type="FunFam" id="3.30.980.10:FF:000004">
    <property type="entry name" value="Alanine--tRNA ligase, cytoplasmic"/>
    <property type="match status" value="1"/>
</dbReference>
<comment type="domain">
    <text evidence="12">Consists of three domains; the N-terminal catalytic domain, the editing domain and the C-terminal C-Ala domain. The editing domain removes incorrectly charged amino acids, while the C-Ala domain, along with tRNA(Ala), serves as a bridge to cooperatively bring together the editing and aminoacylation centers thus stimulating deacylation of misacylated tRNAs.</text>
</comment>
<keyword evidence="10 12" id="KW-0030">Aminoacyl-tRNA synthetase</keyword>
<dbReference type="AlphaFoldDB" id="A0A7S3TDJ3"/>
<evidence type="ECO:0000256" key="12">
    <source>
        <dbReference type="HAMAP-Rule" id="MF_03133"/>
    </source>
</evidence>
<dbReference type="FunFam" id="3.30.930.10:FF:000011">
    <property type="entry name" value="Alanine--tRNA ligase, cytoplasmic"/>
    <property type="match status" value="1"/>
</dbReference>
<dbReference type="CDD" id="cd00673">
    <property type="entry name" value="AlaRS_core"/>
    <property type="match status" value="1"/>
</dbReference>
<comment type="subunit">
    <text evidence="12">Monomer.</text>
</comment>
<dbReference type="GO" id="GO:0008270">
    <property type="term" value="F:zinc ion binding"/>
    <property type="evidence" value="ECO:0007669"/>
    <property type="project" value="UniProtKB-UniRule"/>
</dbReference>
<feature type="binding site" evidence="12">
    <location>
        <position position="798"/>
    </location>
    <ligand>
        <name>Zn(2+)</name>
        <dbReference type="ChEBI" id="CHEBI:29105"/>
    </ligand>
</feature>
<keyword evidence="3 12" id="KW-0436">Ligase</keyword>
<dbReference type="InterPro" id="IPR018164">
    <property type="entry name" value="Ala-tRNA-synth_IIc_N"/>
</dbReference>
<dbReference type="NCBIfam" id="TIGR00344">
    <property type="entry name" value="alaS"/>
    <property type="match status" value="1"/>
</dbReference>
<comment type="similarity">
    <text evidence="1">Belongs to the class-II aminoacyl-tRNA synthetase family. Alax-L subfamily.</text>
</comment>
<dbReference type="Gene3D" id="2.40.30.130">
    <property type="match status" value="1"/>
</dbReference>
<dbReference type="GO" id="GO:0000049">
    <property type="term" value="F:tRNA binding"/>
    <property type="evidence" value="ECO:0007669"/>
    <property type="project" value="UniProtKB-KW"/>
</dbReference>
<feature type="binding site" evidence="12">
    <location>
        <position position="678"/>
    </location>
    <ligand>
        <name>Zn(2+)</name>
        <dbReference type="ChEBI" id="CHEBI:29105"/>
    </ligand>
</feature>
<dbReference type="SUPFAM" id="SSF101353">
    <property type="entry name" value="Putative anticodon-binding domain of alanyl-tRNA synthetase (AlaRS)"/>
    <property type="match status" value="1"/>
</dbReference>
<evidence type="ECO:0000256" key="4">
    <source>
        <dbReference type="ARBA" id="ARBA00022723"/>
    </source>
</evidence>
<dbReference type="Gene3D" id="3.30.980.10">
    <property type="entry name" value="Threonyl-trna Synthetase, Chain A, domain 2"/>
    <property type="match status" value="1"/>
</dbReference>
<dbReference type="GO" id="GO:0002161">
    <property type="term" value="F:aminoacyl-tRNA deacylase activity"/>
    <property type="evidence" value="ECO:0007669"/>
    <property type="project" value="TreeGrafter"/>
</dbReference>
<keyword evidence="6 12" id="KW-0862">Zinc</keyword>
<dbReference type="SUPFAM" id="SSF55681">
    <property type="entry name" value="Class II aaRS and biotin synthetases"/>
    <property type="match status" value="1"/>
</dbReference>
<evidence type="ECO:0000256" key="5">
    <source>
        <dbReference type="ARBA" id="ARBA00022741"/>
    </source>
</evidence>
<dbReference type="InterPro" id="IPR023033">
    <property type="entry name" value="Ala_tRNA_ligase_euk/bac"/>
</dbReference>
<evidence type="ECO:0000259" key="14">
    <source>
        <dbReference type="PROSITE" id="PS50860"/>
    </source>
</evidence>
<dbReference type="GO" id="GO:0005524">
    <property type="term" value="F:ATP binding"/>
    <property type="evidence" value="ECO:0007669"/>
    <property type="project" value="UniProtKB-UniRule"/>
</dbReference>
<dbReference type="SUPFAM" id="SSF50447">
    <property type="entry name" value="Translation proteins"/>
    <property type="match status" value="1"/>
</dbReference>
<dbReference type="Gene3D" id="3.10.310.40">
    <property type="match status" value="1"/>
</dbReference>
<proteinExistence type="inferred from homology"/>
<evidence type="ECO:0000256" key="11">
    <source>
        <dbReference type="ARBA" id="ARBA00048300"/>
    </source>
</evidence>
<comment type="subcellular location">
    <subcellularLocation>
        <location evidence="12">Mitochondrion</location>
    </subcellularLocation>
    <subcellularLocation>
        <location evidence="12">Cytoplasm</location>
    </subcellularLocation>
</comment>
<dbReference type="PRINTS" id="PR00980">
    <property type="entry name" value="TRNASYNTHALA"/>
</dbReference>
<dbReference type="PANTHER" id="PTHR11777">
    <property type="entry name" value="ALANYL-TRNA SYNTHETASE"/>
    <property type="match status" value="1"/>
</dbReference>
<dbReference type="InterPro" id="IPR002318">
    <property type="entry name" value="Ala-tRNA-lgiase_IIc"/>
</dbReference>
<keyword evidence="12" id="KW-0963">Cytoplasm</keyword>
<dbReference type="InterPro" id="IPR018165">
    <property type="entry name" value="Ala-tRNA-synth_IIc_core"/>
</dbReference>
<reference evidence="15" key="1">
    <citation type="submission" date="2021-01" db="EMBL/GenBank/DDBJ databases">
        <authorList>
            <person name="Corre E."/>
            <person name="Pelletier E."/>
            <person name="Niang G."/>
            <person name="Scheremetjew M."/>
            <person name="Finn R."/>
            <person name="Kale V."/>
            <person name="Holt S."/>
            <person name="Cochrane G."/>
            <person name="Meng A."/>
            <person name="Brown T."/>
            <person name="Cohen L."/>
        </authorList>
    </citation>
    <scope>NUCLEOTIDE SEQUENCE</scope>
    <source>
        <strain evidence="15">SPMC142</strain>
    </source>
</reference>
<sequence length="1024" mass="110559">MAAYLRSHADAPPSGAPTEGEGASLLPEVSAYLSQHQVRERLEEVINAVRAASISDAQLVSAVADKLDTSNPIFRCVTDVRNAYVNFFKDKAEHTFWPSSPVVPHDDPTLLFINAGMNQFKPIFLGQADPNSGLAKLKRACNTQKCIRAGGKHNDLDDVGKDVYHHTFFEMCGNWSFGDYFKKEAIEWAWQFLTDVCAIPADRLYASYFGGDETLGVPCDNEAKEIWLQYLPANRVMPFGMKENFWEMGDTGPCGPCSEIHYDRIGGRDAAHLVNMDDPTVLEIWNLVFMQFNRERDGSLSKLPAPCVDTGMGLERVSSVLLGKMSNYDIDVFTALFSAIQRVTPGLREYRGMVGMEEDPERVDMAYRVVADHIRTLTIAITDGAQPSNEGRGYVLRRILRRAVRYGGEILKAPEGFFHQLVDTVVEVMSDGYPELRKDPARVKAIIKEEEATFSRTLKNGIKQLEKYCAKLPKGGKLSGADAFKMSDTYGFPIDLTLLMCEEKGIDVDEEGYHKEMSMAKQRSQEGGNFSRGGSVILEAEQTVTLAEKMGVLPTDDSAKYEWDSAKGTGAPISAKLMAALDPEKKFLSQIVEESGLVGLVLDRTSFYAEAGGQVCDIGSITTSSGATFEVTDVQKFGAFIAHIGRITDGELSVGDDVSLTVDYGRRAPIACNHTSTHMLNHALREALATDADQRGSLCDADKLRFDFAYSKPLTVEELSATQAAVNRQIKADLAVHSQVVPLESAKAINGLRAVFGEQYPDPVRVVTVGGPGVSEMISAPDTADWRDYSVEFCGGTHIARSSEPRTFVLLSEEGIGGGVRRVVGVTGDRAEAAQAEARSLGKRFKAAEALADEDIEPEAAELSRLLDAATIPLVEKKEFTAALAALKKRALEASKAQAAGLAAAAKEEADALAANFTAGAPFFVALLKTEADIKVVEAAVTAIAAVVKDVPIMVLGAGKTASALALCPKGSSIDAKDWINAALEPCGGKGGGKPIRAQGNARDPTNVAKALEAAKAFAESKSS</sequence>
<keyword evidence="7 12" id="KW-0067">ATP-binding</keyword>
<evidence type="ECO:0000256" key="13">
    <source>
        <dbReference type="SAM" id="MobiDB-lite"/>
    </source>
</evidence>
<dbReference type="InterPro" id="IPR018163">
    <property type="entry name" value="Thr/Ala-tRNA-synth_IIc_edit"/>
</dbReference>
<gene>
    <name evidence="15" type="ORF">SACU0126_LOCUS25063</name>
</gene>
<evidence type="ECO:0000256" key="3">
    <source>
        <dbReference type="ARBA" id="ARBA00022598"/>
    </source>
</evidence>
<dbReference type="GO" id="GO:0005739">
    <property type="term" value="C:mitochondrion"/>
    <property type="evidence" value="ECO:0007669"/>
    <property type="project" value="UniProtKB-SubCell"/>
</dbReference>
<evidence type="ECO:0000256" key="7">
    <source>
        <dbReference type="ARBA" id="ARBA00022840"/>
    </source>
</evidence>
<organism evidence="15">
    <name type="scientific">Strombidinopsis acuminata</name>
    <dbReference type="NCBI Taxonomy" id="141414"/>
    <lineage>
        <taxon>Eukaryota</taxon>
        <taxon>Sar</taxon>
        <taxon>Alveolata</taxon>
        <taxon>Ciliophora</taxon>
        <taxon>Intramacronucleata</taxon>
        <taxon>Spirotrichea</taxon>
        <taxon>Choreotrichia</taxon>
        <taxon>Choreotrichida</taxon>
        <taxon>Strombidinopsidae</taxon>
        <taxon>Strombidinopsis</taxon>
    </lineage>
</organism>
<evidence type="ECO:0000256" key="6">
    <source>
        <dbReference type="ARBA" id="ARBA00022833"/>
    </source>
</evidence>
<dbReference type="PROSITE" id="PS50860">
    <property type="entry name" value="AA_TRNA_LIGASE_II_ALA"/>
    <property type="match status" value="1"/>
</dbReference>
<dbReference type="InterPro" id="IPR003156">
    <property type="entry name" value="DHHA1_dom"/>
</dbReference>
<keyword evidence="8 12" id="KW-0694">RNA-binding</keyword>
<evidence type="ECO:0000256" key="2">
    <source>
        <dbReference type="ARBA" id="ARBA00022555"/>
    </source>
</evidence>
<keyword evidence="4 12" id="KW-0479">Metal-binding</keyword>
<dbReference type="GO" id="GO:0004813">
    <property type="term" value="F:alanine-tRNA ligase activity"/>
    <property type="evidence" value="ECO:0007669"/>
    <property type="project" value="UniProtKB-UniRule"/>
</dbReference>
<evidence type="ECO:0000256" key="10">
    <source>
        <dbReference type="ARBA" id="ARBA00023146"/>
    </source>
</evidence>
<keyword evidence="5 12" id="KW-0547">Nucleotide-binding</keyword>
<evidence type="ECO:0000313" key="15">
    <source>
        <dbReference type="EMBL" id="CAE0581288.1"/>
    </source>
</evidence>
<dbReference type="EC" id="6.1.1.7" evidence="12"/>
<name>A0A7S3TDJ3_9SPIT</name>
<evidence type="ECO:0000256" key="9">
    <source>
        <dbReference type="ARBA" id="ARBA00022917"/>
    </source>
</evidence>
<keyword evidence="12" id="KW-0496">Mitochondrion</keyword>
<keyword evidence="9 12" id="KW-0648">Protein biosynthesis</keyword>
<dbReference type="Pfam" id="PF01411">
    <property type="entry name" value="tRNA-synt_2c"/>
    <property type="match status" value="1"/>
</dbReference>
<dbReference type="PANTHER" id="PTHR11777:SF9">
    <property type="entry name" value="ALANINE--TRNA LIGASE, CYTOPLASMIC"/>
    <property type="match status" value="1"/>
</dbReference>
<keyword evidence="2 12" id="KW-0820">tRNA-binding</keyword>
<dbReference type="Pfam" id="PF02272">
    <property type="entry name" value="DHHA1"/>
    <property type="match status" value="1"/>
</dbReference>
<comment type="function">
    <text evidence="12">Catalyzes the attachment of alanine to tRNA(Ala) in a two-step reaction: alanine is first activated by ATP to form Ala-AMP and then transferred to the acceptor end of tRNA(Ala). Also edits incorrectly charged tRNA(Ala) via its editing domain.</text>
</comment>